<evidence type="ECO:0000313" key="5">
    <source>
        <dbReference type="Proteomes" id="UP000282311"/>
    </source>
</evidence>
<dbReference type="GO" id="GO:0015935">
    <property type="term" value="C:small ribosomal subunit"/>
    <property type="evidence" value="ECO:0007669"/>
    <property type="project" value="TreeGrafter"/>
</dbReference>
<keyword evidence="1 3" id="KW-0689">Ribosomal protein</keyword>
<evidence type="ECO:0000256" key="2">
    <source>
        <dbReference type="ARBA" id="ARBA00023274"/>
    </source>
</evidence>
<dbReference type="SUPFAM" id="SSF54565">
    <property type="entry name" value="Ribosomal protein S16"/>
    <property type="match status" value="1"/>
</dbReference>
<dbReference type="OrthoDB" id="9807878at2"/>
<dbReference type="Gene3D" id="3.30.1320.10">
    <property type="match status" value="1"/>
</dbReference>
<dbReference type="GO" id="GO:0005737">
    <property type="term" value="C:cytoplasm"/>
    <property type="evidence" value="ECO:0007669"/>
    <property type="project" value="UniProtKB-ARBA"/>
</dbReference>
<evidence type="ECO:0000256" key="3">
    <source>
        <dbReference type="HAMAP-Rule" id="MF_00385"/>
    </source>
</evidence>
<protein>
    <recommendedName>
        <fullName evidence="3">Small ribosomal subunit protein bS16</fullName>
    </recommendedName>
</protein>
<dbReference type="HAMAP" id="MF_00385">
    <property type="entry name" value="Ribosomal_bS16"/>
    <property type="match status" value="1"/>
</dbReference>
<dbReference type="InterPro" id="IPR020592">
    <property type="entry name" value="Ribosomal_bS16_CS"/>
</dbReference>
<sequence>MAVRIRLKRMGAHKAPFYRVVVSDSRSPRDGRFIEEIGTYNPLTTPASVTLDEDKALKWLQDGAQASDTVRNLFSKAGIMTKFHQIRQQK</sequence>
<accession>A0A3B0CLJ5</accession>
<name>A0A3B0CLJ5_9BACL</name>
<dbReference type="FunFam" id="3.30.1320.10:FF:000002">
    <property type="entry name" value="30S ribosomal protein S16"/>
    <property type="match status" value="1"/>
</dbReference>
<organism evidence="4 5">
    <name type="scientific">Paenibacillus ginsengarvi</name>
    <dbReference type="NCBI Taxonomy" id="400777"/>
    <lineage>
        <taxon>Bacteria</taxon>
        <taxon>Bacillati</taxon>
        <taxon>Bacillota</taxon>
        <taxon>Bacilli</taxon>
        <taxon>Bacillales</taxon>
        <taxon>Paenibacillaceae</taxon>
        <taxon>Paenibacillus</taxon>
    </lineage>
</organism>
<dbReference type="GO" id="GO:0003735">
    <property type="term" value="F:structural constituent of ribosome"/>
    <property type="evidence" value="ECO:0007669"/>
    <property type="project" value="InterPro"/>
</dbReference>
<keyword evidence="5" id="KW-1185">Reference proteome</keyword>
<evidence type="ECO:0000313" key="4">
    <source>
        <dbReference type="EMBL" id="RKN86545.1"/>
    </source>
</evidence>
<reference evidence="4 5" key="1">
    <citation type="journal article" date="2007" name="Int. J. Syst. Evol. Microbiol.">
        <title>Paenibacillus ginsengarvi sp. nov., isolated from soil from ginseng cultivation.</title>
        <authorList>
            <person name="Yoon M.H."/>
            <person name="Ten L.N."/>
            <person name="Im W.T."/>
        </authorList>
    </citation>
    <scope>NUCLEOTIDE SEQUENCE [LARGE SCALE GENOMIC DNA]</scope>
    <source>
        <strain evidence="4 5">KCTC 13059</strain>
    </source>
</reference>
<dbReference type="InterPro" id="IPR023803">
    <property type="entry name" value="Ribosomal_bS16_dom_sf"/>
</dbReference>
<proteinExistence type="inferred from homology"/>
<dbReference type="PANTHER" id="PTHR12919:SF20">
    <property type="entry name" value="SMALL RIBOSOMAL SUBUNIT PROTEIN BS16M"/>
    <property type="match status" value="1"/>
</dbReference>
<comment type="caution">
    <text evidence="4">The sequence shown here is derived from an EMBL/GenBank/DDBJ whole genome shotgun (WGS) entry which is preliminary data.</text>
</comment>
<dbReference type="Proteomes" id="UP000282311">
    <property type="component" value="Unassembled WGS sequence"/>
</dbReference>
<dbReference type="InterPro" id="IPR000307">
    <property type="entry name" value="Ribosomal_bS16"/>
</dbReference>
<gene>
    <name evidence="3" type="primary">rpsP</name>
    <name evidence="4" type="ORF">D7M11_00830</name>
</gene>
<dbReference type="PANTHER" id="PTHR12919">
    <property type="entry name" value="30S RIBOSOMAL PROTEIN S16"/>
    <property type="match status" value="1"/>
</dbReference>
<dbReference type="NCBIfam" id="TIGR00002">
    <property type="entry name" value="S16"/>
    <property type="match status" value="1"/>
</dbReference>
<dbReference type="RefSeq" id="WP_120745251.1">
    <property type="nucleotide sequence ID" value="NZ_RBAH01000001.1"/>
</dbReference>
<dbReference type="PROSITE" id="PS00732">
    <property type="entry name" value="RIBOSOMAL_S16"/>
    <property type="match status" value="1"/>
</dbReference>
<dbReference type="EMBL" id="RBAH01000001">
    <property type="protein sequence ID" value="RKN86545.1"/>
    <property type="molecule type" value="Genomic_DNA"/>
</dbReference>
<dbReference type="GO" id="GO:0006412">
    <property type="term" value="P:translation"/>
    <property type="evidence" value="ECO:0007669"/>
    <property type="project" value="UniProtKB-UniRule"/>
</dbReference>
<comment type="similarity">
    <text evidence="3">Belongs to the bacterial ribosomal protein bS16 family.</text>
</comment>
<keyword evidence="2 3" id="KW-0687">Ribonucleoprotein</keyword>
<dbReference type="AlphaFoldDB" id="A0A3B0CLJ5"/>
<evidence type="ECO:0000256" key="1">
    <source>
        <dbReference type="ARBA" id="ARBA00022980"/>
    </source>
</evidence>
<dbReference type="Pfam" id="PF00886">
    <property type="entry name" value="Ribosomal_S16"/>
    <property type="match status" value="1"/>
</dbReference>